<dbReference type="PANTHER" id="PTHR43072">
    <property type="entry name" value="N-ACETYLTRANSFERASE"/>
    <property type="match status" value="1"/>
</dbReference>
<feature type="domain" description="N-acetyltransferase" evidence="1">
    <location>
        <begin position="1"/>
        <end position="150"/>
    </location>
</feature>
<sequence>MTIRKASLSDLELIVPLFDAYRVFYSQVSDIEAARAFIKERYEQNETVILLALEKDKPVGFTQLYKTFSSVSLKPFYILNDLYVSSDHRKKGVGEALLNEAKKYCESKNFKGLALETATDNPAQKLYERLGWKKDEAYFHYFWENSKFKEPV</sequence>
<dbReference type="AlphaFoldDB" id="A0A371JU30"/>
<dbReference type="GO" id="GO:0016747">
    <property type="term" value="F:acyltransferase activity, transferring groups other than amino-acyl groups"/>
    <property type="evidence" value="ECO:0007669"/>
    <property type="project" value="InterPro"/>
</dbReference>
<evidence type="ECO:0000313" key="3">
    <source>
        <dbReference type="Proteomes" id="UP000261828"/>
    </source>
</evidence>
<reference evidence="2 3" key="1">
    <citation type="submission" date="2018-08" db="EMBL/GenBank/DDBJ databases">
        <title>Muricauda nanhaiensis sp. nov., isolated from seawater of the South China Sea.</title>
        <authorList>
            <person name="Dang Y."/>
        </authorList>
    </citation>
    <scope>NUCLEOTIDE SEQUENCE [LARGE SCALE GENOMIC DNA]</scope>
    <source>
        <strain evidence="2 3">SM1704</strain>
    </source>
</reference>
<dbReference type="Gene3D" id="3.40.630.30">
    <property type="match status" value="1"/>
</dbReference>
<dbReference type="OrthoDB" id="9792929at2"/>
<organism evidence="2 3">
    <name type="scientific">Flagellimonas nanhaiensis</name>
    <dbReference type="NCBI Taxonomy" id="2292706"/>
    <lineage>
        <taxon>Bacteria</taxon>
        <taxon>Pseudomonadati</taxon>
        <taxon>Bacteroidota</taxon>
        <taxon>Flavobacteriia</taxon>
        <taxon>Flavobacteriales</taxon>
        <taxon>Flavobacteriaceae</taxon>
        <taxon>Flagellimonas</taxon>
    </lineage>
</organism>
<dbReference type="InterPro" id="IPR000182">
    <property type="entry name" value="GNAT_dom"/>
</dbReference>
<proteinExistence type="predicted"/>
<dbReference type="InterPro" id="IPR016181">
    <property type="entry name" value="Acyl_CoA_acyltransferase"/>
</dbReference>
<dbReference type="CDD" id="cd04301">
    <property type="entry name" value="NAT_SF"/>
    <property type="match status" value="1"/>
</dbReference>
<name>A0A371JU30_9FLAO</name>
<dbReference type="RefSeq" id="WP_116183179.1">
    <property type="nucleotide sequence ID" value="NZ_QTJX01000001.1"/>
</dbReference>
<keyword evidence="3" id="KW-1185">Reference proteome</keyword>
<comment type="caution">
    <text evidence="2">The sequence shown here is derived from an EMBL/GenBank/DDBJ whole genome shotgun (WGS) entry which is preliminary data.</text>
</comment>
<gene>
    <name evidence="2" type="ORF">DX873_03780</name>
</gene>
<evidence type="ECO:0000259" key="1">
    <source>
        <dbReference type="PROSITE" id="PS51186"/>
    </source>
</evidence>
<dbReference type="Proteomes" id="UP000261828">
    <property type="component" value="Unassembled WGS sequence"/>
</dbReference>
<dbReference type="Pfam" id="PF00583">
    <property type="entry name" value="Acetyltransf_1"/>
    <property type="match status" value="1"/>
</dbReference>
<dbReference type="SUPFAM" id="SSF55729">
    <property type="entry name" value="Acyl-CoA N-acyltransferases (Nat)"/>
    <property type="match status" value="1"/>
</dbReference>
<dbReference type="EMBL" id="QTJX01000001">
    <property type="protein sequence ID" value="RDY61297.1"/>
    <property type="molecule type" value="Genomic_DNA"/>
</dbReference>
<keyword evidence="2" id="KW-0808">Transferase</keyword>
<protein>
    <submittedName>
        <fullName evidence="2">GNAT family N-acetyltransferase</fullName>
    </submittedName>
</protein>
<dbReference type="PROSITE" id="PS51186">
    <property type="entry name" value="GNAT"/>
    <property type="match status" value="1"/>
</dbReference>
<evidence type="ECO:0000313" key="2">
    <source>
        <dbReference type="EMBL" id="RDY61297.1"/>
    </source>
</evidence>
<accession>A0A371JU30</accession>
<dbReference type="PANTHER" id="PTHR43072:SF58">
    <property type="entry name" value="N-ACETYLTRANSFERASE DOMAIN-CONTAINING PROTEIN"/>
    <property type="match status" value="1"/>
</dbReference>